<reference evidence="5" key="1">
    <citation type="journal article" date="2019" name="Int. J. Syst. Evol. Microbiol.">
        <title>The Global Catalogue of Microorganisms (GCM) 10K type strain sequencing project: providing services to taxonomists for standard genome sequencing and annotation.</title>
        <authorList>
            <consortium name="The Broad Institute Genomics Platform"/>
            <consortium name="The Broad Institute Genome Sequencing Center for Infectious Disease"/>
            <person name="Wu L."/>
            <person name="Ma J."/>
        </authorList>
    </citation>
    <scope>NUCLEOTIDE SEQUENCE [LARGE SCALE GENOMIC DNA]</scope>
    <source>
        <strain evidence="5">JCM 9377</strain>
    </source>
</reference>
<feature type="region of interest" description="Disordered" evidence="1">
    <location>
        <begin position="325"/>
        <end position="365"/>
    </location>
</feature>
<sequence>MEWSEFAQRFALELAGLDRDTILIVRERDESRHYVQAMREPDRLYAESVSNNFLDGHLTLTPADEEVLVEAGWRPPTADWPPANWWTELPPESGHGAFALLADMMVTALRDVQGVRRPLDLVYESFHRHGTGLIELAGLGIDVSDPSRVTARRAAPVPAPVAAAPLEQQLLAARERGDHLGYFDLLLDAELLLPASGPAVEDPGLTEHTTVVRDGVTLLPAFTSPQALMSAGYAGLHRRTTLAVLAAAWPDPAWRLTVNLGGPSEISLDAAMLSRLDAIQRSSPHSTVSDGLPITDLLTTGPIPPDLLVPGALPHRDLTRDLHREFPRELPPPRVNGREPENDPLSPAYRFPEEDRPPTGSVLPASVLPASVLPAPPLPLPDVQAANGASRPHEGDVRLAAPGRPIRLPHGAELFSGDELTAVYDASSGQWAASRVPADGA</sequence>
<gene>
    <name evidence="4" type="ORF">GCM10010468_60580</name>
</gene>
<accession>A0ABP6QH22</accession>
<feature type="domain" description="TY-Chap N-terminal" evidence="3">
    <location>
        <begin position="1"/>
        <end position="121"/>
    </location>
</feature>
<dbReference type="Proteomes" id="UP001501237">
    <property type="component" value="Unassembled WGS sequence"/>
</dbReference>
<comment type="caution">
    <text evidence="4">The sequence shown here is derived from an EMBL/GenBank/DDBJ whole genome shotgun (WGS) entry which is preliminary data.</text>
</comment>
<keyword evidence="5" id="KW-1185">Reference proteome</keyword>
<organism evidence="4 5">
    <name type="scientific">Actinocorallia longicatena</name>
    <dbReference type="NCBI Taxonomy" id="111803"/>
    <lineage>
        <taxon>Bacteria</taxon>
        <taxon>Bacillati</taxon>
        <taxon>Actinomycetota</taxon>
        <taxon>Actinomycetes</taxon>
        <taxon>Streptosporangiales</taxon>
        <taxon>Thermomonosporaceae</taxon>
        <taxon>Actinocorallia</taxon>
    </lineage>
</organism>
<dbReference type="InterPro" id="IPR009839">
    <property type="entry name" value="SseB_N"/>
</dbReference>
<dbReference type="Pfam" id="PF07179">
    <property type="entry name" value="SseB"/>
    <property type="match status" value="1"/>
</dbReference>
<name>A0ABP6QH22_9ACTN</name>
<evidence type="ECO:0000259" key="3">
    <source>
        <dbReference type="Pfam" id="PF22552"/>
    </source>
</evidence>
<dbReference type="InterPro" id="IPR054344">
    <property type="entry name" value="TY-Chap_N"/>
</dbReference>
<evidence type="ECO:0000313" key="4">
    <source>
        <dbReference type="EMBL" id="GAA3230244.1"/>
    </source>
</evidence>
<dbReference type="Pfam" id="PF22552">
    <property type="entry name" value="TY-Chap3"/>
    <property type="match status" value="1"/>
</dbReference>
<dbReference type="EMBL" id="BAAAUV010000020">
    <property type="protein sequence ID" value="GAA3230244.1"/>
    <property type="molecule type" value="Genomic_DNA"/>
</dbReference>
<protein>
    <recommendedName>
        <fullName evidence="6">SseB protein N-terminal domain-containing protein</fullName>
    </recommendedName>
</protein>
<feature type="domain" description="SseB protein N-terminal" evidence="2">
    <location>
        <begin position="166"/>
        <end position="273"/>
    </location>
</feature>
<evidence type="ECO:0000259" key="2">
    <source>
        <dbReference type="Pfam" id="PF07179"/>
    </source>
</evidence>
<evidence type="ECO:0008006" key="6">
    <source>
        <dbReference type="Google" id="ProtNLM"/>
    </source>
</evidence>
<evidence type="ECO:0000256" key="1">
    <source>
        <dbReference type="SAM" id="MobiDB-lite"/>
    </source>
</evidence>
<proteinExistence type="predicted"/>
<evidence type="ECO:0000313" key="5">
    <source>
        <dbReference type="Proteomes" id="UP001501237"/>
    </source>
</evidence>